<proteinExistence type="inferred from homology"/>
<dbReference type="FunFam" id="2.60.120.260:FF:000016">
    <property type="entry name" value="Contactin-associated protein-like 4 isoform 1"/>
    <property type="match status" value="1"/>
</dbReference>
<dbReference type="CDD" id="cd00054">
    <property type="entry name" value="EGF_CA"/>
    <property type="match status" value="1"/>
</dbReference>
<evidence type="ECO:0000259" key="13">
    <source>
        <dbReference type="PROSITE" id="PS50025"/>
    </source>
</evidence>
<feature type="domain" description="Laminin G" evidence="13">
    <location>
        <begin position="1044"/>
        <end position="1233"/>
    </location>
</feature>
<keyword evidence="7 11" id="KW-0472">Membrane</keyword>
<feature type="domain" description="F5/8 type C" evidence="12">
    <location>
        <begin position="57"/>
        <end position="206"/>
    </location>
</feature>
<dbReference type="InterPro" id="IPR013320">
    <property type="entry name" value="ConA-like_dom_sf"/>
</dbReference>
<dbReference type="InterPro" id="IPR000742">
    <property type="entry name" value="EGF"/>
</dbReference>
<accession>A0A1S3HQD8</accession>
<dbReference type="Gene3D" id="2.60.120.260">
    <property type="entry name" value="Galactose-binding domain-like"/>
    <property type="match status" value="1"/>
</dbReference>
<dbReference type="GO" id="GO:0016020">
    <property type="term" value="C:membrane"/>
    <property type="evidence" value="ECO:0007669"/>
    <property type="project" value="UniProtKB-SubCell"/>
</dbReference>
<dbReference type="PANTHER" id="PTHR15036">
    <property type="entry name" value="PIKACHURIN-LIKE PROTEIN"/>
    <property type="match status" value="1"/>
</dbReference>
<dbReference type="Pfam" id="PF00754">
    <property type="entry name" value="F5_F8_type_C"/>
    <property type="match status" value="1"/>
</dbReference>
<comment type="similarity">
    <text evidence="2">Belongs to the neurexin family.</text>
</comment>
<sequence length="1338" mass="150707">MTQLRPGHVISGDVNGAPLRETRMFKTWTILAPFLCCLVLQTNAQFQNVIYGLAEDCQKPGPQPLGMQSGHIKADQLWASTSVPERGPNDGRVYGPAAWQAAMNDINQFFAIDLLERKTLTAVSTQGQRGSNRFVRQYYIQYSTDNITWIPVTDDTTGDPELFFGNSDDNGVVINPFKTPIVAQFIRFNPQRWSVYIAMRVELYGCGFTSDIATFGGNEAIVYDLSQPNWEIKSRLDSLYMRFRTTEPDGLLLFAEDNQGDYIIVELVRGHLRFSIDLGTIATQTGATSVETGSLLDDNQWHDVEILRDRKDITVTVDRLTQTQHANGLFDRLDLDKKIYLGAAPDYRKRGMTVRRGFKGCMENVVFNAMHLIRDAKAQVARHDTMGSIAFSCRRAITETVTFPSTMSHLKIPTSTGALNTYSAKFEFRTYNEEGMMLYQELQGGHVMLKIIKPGFLQYQIKGRSSLDGSTIPIVEETIENIDPKSTDKAFSDGLWHAVDLSIGTNKINLTVDGYSWVAKRILQIETSSTNILIGGGRNDQHGFIGCMRNLAIGGNPFSVNALPVGTNIGAANGTCGMRDRCLPNPCEHDGVCTQTWDSFNCTCNGTGYTGAVCHTSAHPVSCDEVKQLDRTYKLTEKETMIDLDGSGPLKPFKVVCKFTQTGENETWVGHQNGQETTVNGFQQPGSYRQAITYDANKHQLDELIRRSDTCRQFIQYKCRQSRLMTNPGIEEGPRSYGWWTGRTYQRMYYWGGAAPDTESCQCGITGQCEDKTRLCNCDSSKLDWTADEGYLSYKEHLPVMELFFGDTGTLTDTKEGKYTLGQLICVNDHFFKNTVTFRKMDAALEFDTLKASESWDIRFQFKTTATTGIFIKNTGASDFIEVRLITANTIYFRFDVGTGIQTLAKITSFPLNNDEWHTVHVERNRKEATLKVDTQSEVEIPEPQNLGFRPLALNSRLFVGAGVDYQDGFVGCMRALQVNGVNYDMVKKVQEDQYKYGLEIGCVGKCMSNPCLHNGVCKEFYDRYECECTYTTYRGYICGREVGTNFLRNMMLLYTFDSTFGSVSTDEETIQIGFSTQLKQGILMQIQNADNSEYLTVEINNNGGIKVSIQVGFGLEELSTAPGLGVLFDNKQQHVARIWRTNNGRVLHVQVDEYPEVTKTFNLPPNSDTKLDAPKYMYIGKNTSTPVGEGFEGCIYHMQFDTIYPIKEAFRDPRPNWIQLFPKASDFNESMCGFEEVLDEDQPEELRPDRGVKREFIPSQYLESNQAQSAVIGGVLAIVFVILILVAFLVYRYWRREKGEYKTYEAKGAEESNQADEAIARGATRQPEVSTKKEYYI</sequence>
<protein>
    <submittedName>
        <fullName evidence="16">Neurexin-4</fullName>
    </submittedName>
</protein>
<evidence type="ECO:0000256" key="8">
    <source>
        <dbReference type="ARBA" id="ARBA00023157"/>
    </source>
</evidence>
<evidence type="ECO:0000256" key="7">
    <source>
        <dbReference type="ARBA" id="ARBA00023136"/>
    </source>
</evidence>
<dbReference type="Gene3D" id="2.10.25.10">
    <property type="entry name" value="Laminin"/>
    <property type="match status" value="1"/>
</dbReference>
<evidence type="ECO:0000256" key="11">
    <source>
        <dbReference type="SAM" id="Phobius"/>
    </source>
</evidence>
<dbReference type="Proteomes" id="UP000085678">
    <property type="component" value="Unplaced"/>
</dbReference>
<dbReference type="Pfam" id="PF00008">
    <property type="entry name" value="EGF"/>
    <property type="match status" value="1"/>
</dbReference>
<dbReference type="PROSITE" id="PS01286">
    <property type="entry name" value="FA58C_2"/>
    <property type="match status" value="1"/>
</dbReference>
<feature type="domain" description="Laminin G" evidence="13">
    <location>
        <begin position="834"/>
        <end position="1003"/>
    </location>
</feature>
<dbReference type="PANTHER" id="PTHR15036:SF49">
    <property type="entry name" value="AXOTACTIN"/>
    <property type="match status" value="1"/>
</dbReference>
<feature type="domain" description="EGF-like" evidence="14">
    <location>
        <begin position="578"/>
        <end position="615"/>
    </location>
</feature>
<keyword evidence="8" id="KW-1015">Disulfide bond</keyword>
<dbReference type="GeneID" id="106157216"/>
<evidence type="ECO:0000256" key="4">
    <source>
        <dbReference type="ARBA" id="ARBA00022692"/>
    </source>
</evidence>
<evidence type="ECO:0000313" key="15">
    <source>
        <dbReference type="Proteomes" id="UP000085678"/>
    </source>
</evidence>
<evidence type="ECO:0000313" key="16">
    <source>
        <dbReference type="RefSeq" id="XP_013388250.1"/>
    </source>
</evidence>
<evidence type="ECO:0000256" key="3">
    <source>
        <dbReference type="ARBA" id="ARBA00022536"/>
    </source>
</evidence>
<dbReference type="STRING" id="7574.A0A1S3HQD8"/>
<feature type="domain" description="EGF-like" evidence="14">
    <location>
        <begin position="1004"/>
        <end position="1040"/>
    </location>
</feature>
<keyword evidence="6 11" id="KW-1133">Transmembrane helix</keyword>
<dbReference type="CDD" id="cd00057">
    <property type="entry name" value="FA58C"/>
    <property type="match status" value="1"/>
</dbReference>
<dbReference type="PROSITE" id="PS50026">
    <property type="entry name" value="EGF_3"/>
    <property type="match status" value="2"/>
</dbReference>
<dbReference type="CDD" id="cd00110">
    <property type="entry name" value="LamG"/>
    <property type="match status" value="4"/>
</dbReference>
<dbReference type="PROSITE" id="PS50022">
    <property type="entry name" value="FA58C_3"/>
    <property type="match status" value="1"/>
</dbReference>
<evidence type="ECO:0000259" key="12">
    <source>
        <dbReference type="PROSITE" id="PS50022"/>
    </source>
</evidence>
<dbReference type="InParanoid" id="A0A1S3HQD8"/>
<dbReference type="KEGG" id="lak:106157216"/>
<dbReference type="Gene3D" id="2.60.120.200">
    <property type="match status" value="4"/>
</dbReference>
<comment type="caution">
    <text evidence="9">Lacks conserved residue(s) required for the propagation of feature annotation.</text>
</comment>
<feature type="domain" description="Laminin G" evidence="13">
    <location>
        <begin position="212"/>
        <end position="393"/>
    </location>
</feature>
<evidence type="ECO:0000259" key="14">
    <source>
        <dbReference type="PROSITE" id="PS50026"/>
    </source>
</evidence>
<evidence type="ECO:0000256" key="5">
    <source>
        <dbReference type="ARBA" id="ARBA00022729"/>
    </source>
</evidence>
<dbReference type="Gene3D" id="2.60.120.1000">
    <property type="match status" value="1"/>
</dbReference>
<comment type="subcellular location">
    <subcellularLocation>
        <location evidence="1">Membrane</location>
        <topology evidence="1">Single-pass type I membrane protein</topology>
    </subcellularLocation>
</comment>
<dbReference type="RefSeq" id="XP_013388250.1">
    <property type="nucleotide sequence ID" value="XM_013532796.1"/>
</dbReference>
<evidence type="ECO:0000256" key="1">
    <source>
        <dbReference type="ARBA" id="ARBA00004479"/>
    </source>
</evidence>
<dbReference type="SUPFAM" id="SSF49899">
    <property type="entry name" value="Concanavalin A-like lectins/glucanases"/>
    <property type="match status" value="4"/>
</dbReference>
<keyword evidence="15" id="KW-1185">Reference proteome</keyword>
<dbReference type="FunCoup" id="A0A1S3HQD8">
    <property type="interactions" value="363"/>
</dbReference>
<dbReference type="Pfam" id="PF02210">
    <property type="entry name" value="Laminin_G_2"/>
    <property type="match status" value="4"/>
</dbReference>
<feature type="domain" description="Laminin G" evidence="13">
    <location>
        <begin position="399"/>
        <end position="576"/>
    </location>
</feature>
<dbReference type="SUPFAM" id="SSF57196">
    <property type="entry name" value="EGF/Laminin"/>
    <property type="match status" value="1"/>
</dbReference>
<reference evidence="16" key="1">
    <citation type="submission" date="2025-08" db="UniProtKB">
        <authorList>
            <consortium name="RefSeq"/>
        </authorList>
    </citation>
    <scope>IDENTIFICATION</scope>
    <source>
        <tissue evidence="16">Gonads</tissue>
    </source>
</reference>
<feature type="region of interest" description="Disordered" evidence="10">
    <location>
        <begin position="1307"/>
        <end position="1338"/>
    </location>
</feature>
<dbReference type="InterPro" id="IPR008979">
    <property type="entry name" value="Galactose-bd-like_sf"/>
</dbReference>
<dbReference type="InterPro" id="IPR050372">
    <property type="entry name" value="Neurexin-related_CASP"/>
</dbReference>
<dbReference type="PROSITE" id="PS50025">
    <property type="entry name" value="LAM_G_DOMAIN"/>
    <property type="match status" value="4"/>
</dbReference>
<dbReference type="OrthoDB" id="26719at2759"/>
<keyword evidence="4 11" id="KW-0812">Transmembrane</keyword>
<keyword evidence="5" id="KW-0732">Signal</keyword>
<dbReference type="SMART" id="SM00181">
    <property type="entry name" value="EGF"/>
    <property type="match status" value="2"/>
</dbReference>
<dbReference type="SMART" id="SM00231">
    <property type="entry name" value="FA58C"/>
    <property type="match status" value="1"/>
</dbReference>
<keyword evidence="3 9" id="KW-0245">EGF-like domain</keyword>
<dbReference type="InterPro" id="IPR000421">
    <property type="entry name" value="FA58C"/>
</dbReference>
<dbReference type="SUPFAM" id="SSF49785">
    <property type="entry name" value="Galactose-binding domain-like"/>
    <property type="match status" value="1"/>
</dbReference>
<feature type="transmembrane region" description="Helical" evidence="11">
    <location>
        <begin position="1271"/>
        <end position="1295"/>
    </location>
</feature>
<evidence type="ECO:0000256" key="6">
    <source>
        <dbReference type="ARBA" id="ARBA00022989"/>
    </source>
</evidence>
<gene>
    <name evidence="16" type="primary">LOC106157216</name>
</gene>
<dbReference type="SMART" id="SM00282">
    <property type="entry name" value="LamG"/>
    <property type="match status" value="4"/>
</dbReference>
<evidence type="ECO:0000256" key="2">
    <source>
        <dbReference type="ARBA" id="ARBA00010241"/>
    </source>
</evidence>
<evidence type="ECO:0000256" key="9">
    <source>
        <dbReference type="PROSITE-ProRule" id="PRU00076"/>
    </source>
</evidence>
<evidence type="ECO:0000256" key="10">
    <source>
        <dbReference type="SAM" id="MobiDB-lite"/>
    </source>
</evidence>
<dbReference type="InterPro" id="IPR001791">
    <property type="entry name" value="Laminin_G"/>
</dbReference>
<name>A0A1S3HQD8_LINAN</name>
<organism evidence="15 16">
    <name type="scientific">Lingula anatina</name>
    <name type="common">Brachiopod</name>
    <name type="synonym">Lingula unguis</name>
    <dbReference type="NCBI Taxonomy" id="7574"/>
    <lineage>
        <taxon>Eukaryota</taxon>
        <taxon>Metazoa</taxon>
        <taxon>Spiralia</taxon>
        <taxon>Lophotrochozoa</taxon>
        <taxon>Brachiopoda</taxon>
        <taxon>Linguliformea</taxon>
        <taxon>Lingulata</taxon>
        <taxon>Lingulida</taxon>
        <taxon>Linguloidea</taxon>
        <taxon>Lingulidae</taxon>
        <taxon>Lingula</taxon>
    </lineage>
</organism>